<evidence type="ECO:0000313" key="3">
    <source>
        <dbReference type="EMBL" id="KEH39532.1"/>
    </source>
</evidence>
<feature type="transmembrane region" description="Helical" evidence="1">
    <location>
        <begin position="490"/>
        <end position="510"/>
    </location>
</feature>
<reference evidence="4" key="3">
    <citation type="submission" date="2015-04" db="UniProtKB">
        <authorList>
            <consortium name="EnsemblPlants"/>
        </authorList>
    </citation>
    <scope>IDENTIFICATION</scope>
    <source>
        <strain evidence="4">cv. Jemalong A17</strain>
    </source>
</reference>
<keyword evidence="5" id="KW-1185">Reference proteome</keyword>
<dbReference type="InterPro" id="IPR036047">
    <property type="entry name" value="F-box-like_dom_sf"/>
</dbReference>
<dbReference type="OrthoDB" id="1901752at2759"/>
<dbReference type="InterPro" id="IPR055357">
    <property type="entry name" value="LRR_At1g61320_AtMIF1"/>
</dbReference>
<evidence type="ECO:0000313" key="4">
    <source>
        <dbReference type="EnsemblPlants" id="KEH39532"/>
    </source>
</evidence>
<reference evidence="3 5" key="2">
    <citation type="journal article" date="2014" name="BMC Genomics">
        <title>An improved genome release (version Mt4.0) for the model legume Medicago truncatula.</title>
        <authorList>
            <person name="Tang H."/>
            <person name="Krishnakumar V."/>
            <person name="Bidwell S."/>
            <person name="Rosen B."/>
            <person name="Chan A."/>
            <person name="Zhou S."/>
            <person name="Gentzbittel L."/>
            <person name="Childs K.L."/>
            <person name="Yandell M."/>
            <person name="Gundlach H."/>
            <person name="Mayer K.F."/>
            <person name="Schwartz D.C."/>
            <person name="Town C.D."/>
        </authorList>
    </citation>
    <scope>GENOME REANNOTATION</scope>
    <source>
        <strain evidence="3">A17</strain>
        <strain evidence="4 5">cv. Jemalong A17</strain>
    </source>
</reference>
<dbReference type="EnsemblPlants" id="KEH39532">
    <property type="protein sequence ID" value="KEH39532"/>
    <property type="gene ID" value="MTR_2g100570"/>
</dbReference>
<dbReference type="InterPro" id="IPR032675">
    <property type="entry name" value="LRR_dom_sf"/>
</dbReference>
<organism evidence="3 5">
    <name type="scientific">Medicago truncatula</name>
    <name type="common">Barrel medic</name>
    <name type="synonym">Medicago tribuloides</name>
    <dbReference type="NCBI Taxonomy" id="3880"/>
    <lineage>
        <taxon>Eukaryota</taxon>
        <taxon>Viridiplantae</taxon>
        <taxon>Streptophyta</taxon>
        <taxon>Embryophyta</taxon>
        <taxon>Tracheophyta</taxon>
        <taxon>Spermatophyta</taxon>
        <taxon>Magnoliopsida</taxon>
        <taxon>eudicotyledons</taxon>
        <taxon>Gunneridae</taxon>
        <taxon>Pentapetalae</taxon>
        <taxon>rosids</taxon>
        <taxon>fabids</taxon>
        <taxon>Fabales</taxon>
        <taxon>Fabaceae</taxon>
        <taxon>Papilionoideae</taxon>
        <taxon>50 kb inversion clade</taxon>
        <taxon>NPAAA clade</taxon>
        <taxon>Hologalegina</taxon>
        <taxon>IRL clade</taxon>
        <taxon>Trifolieae</taxon>
        <taxon>Medicago</taxon>
    </lineage>
</organism>
<dbReference type="InterPro" id="IPR053772">
    <property type="entry name" value="At1g61320/At1g61330-like"/>
</dbReference>
<proteinExistence type="predicted"/>
<accession>A0A072VCL2</accession>
<gene>
    <name evidence="4" type="primary">11423279</name>
    <name evidence="3" type="ordered locus">MTR_2g100570</name>
</gene>
<feature type="domain" description="F-box" evidence="2">
    <location>
        <begin position="77"/>
        <end position="119"/>
    </location>
</feature>
<dbReference type="AlphaFoldDB" id="A0A072VCL2"/>
<dbReference type="PANTHER" id="PTHR34145">
    <property type="entry name" value="OS02G0105600 PROTEIN"/>
    <property type="match status" value="1"/>
</dbReference>
<dbReference type="EMBL" id="CM001218">
    <property type="protein sequence ID" value="KEH39532.1"/>
    <property type="molecule type" value="Genomic_DNA"/>
</dbReference>
<dbReference type="SMART" id="SM00256">
    <property type="entry name" value="FBOX"/>
    <property type="match status" value="1"/>
</dbReference>
<dbReference type="SUPFAM" id="SSF81383">
    <property type="entry name" value="F-box domain"/>
    <property type="match status" value="1"/>
</dbReference>
<dbReference type="InterPro" id="IPR053781">
    <property type="entry name" value="F-box_AtFBL13-like"/>
</dbReference>
<evidence type="ECO:0000313" key="5">
    <source>
        <dbReference type="Proteomes" id="UP000002051"/>
    </source>
</evidence>
<dbReference type="CDD" id="cd22160">
    <property type="entry name" value="F-box_AtFBL13-like"/>
    <property type="match status" value="1"/>
</dbReference>
<dbReference type="Proteomes" id="UP000002051">
    <property type="component" value="Chromosome 2"/>
</dbReference>
<dbReference type="InterPro" id="IPR001810">
    <property type="entry name" value="F-box_dom"/>
</dbReference>
<feature type="transmembrane region" description="Helical" evidence="1">
    <location>
        <begin position="463"/>
        <end position="483"/>
    </location>
</feature>
<keyword evidence="1" id="KW-1133">Transmembrane helix</keyword>
<dbReference type="Pfam" id="PF23622">
    <property type="entry name" value="LRR_At1g61320_AtMIF1"/>
    <property type="match status" value="1"/>
</dbReference>
<keyword evidence="1" id="KW-0812">Transmembrane</keyword>
<dbReference type="SUPFAM" id="SSF52058">
    <property type="entry name" value="L domain-like"/>
    <property type="match status" value="1"/>
</dbReference>
<dbReference type="Gene3D" id="3.80.10.10">
    <property type="entry name" value="Ribonuclease Inhibitor"/>
    <property type="match status" value="1"/>
</dbReference>
<dbReference type="Gene3D" id="1.20.1280.50">
    <property type="match status" value="1"/>
</dbReference>
<name>A0A072VCL2_MEDTR</name>
<evidence type="ECO:0000259" key="2">
    <source>
        <dbReference type="SMART" id="SM00256"/>
    </source>
</evidence>
<dbReference type="ExpressionAtlas" id="A0A072VCL2">
    <property type="expression patterns" value="differential"/>
</dbReference>
<keyword evidence="1" id="KW-0472">Membrane</keyword>
<reference evidence="3 5" key="1">
    <citation type="journal article" date="2011" name="Nature">
        <title>The Medicago genome provides insight into the evolution of rhizobial symbioses.</title>
        <authorList>
            <person name="Young N.D."/>
            <person name="Debelle F."/>
            <person name="Oldroyd G.E."/>
            <person name="Geurts R."/>
            <person name="Cannon S.B."/>
            <person name="Udvardi M.K."/>
            <person name="Benedito V.A."/>
            <person name="Mayer K.F."/>
            <person name="Gouzy J."/>
            <person name="Schoof H."/>
            <person name="Van de Peer Y."/>
            <person name="Proost S."/>
            <person name="Cook D.R."/>
            <person name="Meyers B.C."/>
            <person name="Spannagl M."/>
            <person name="Cheung F."/>
            <person name="De Mita S."/>
            <person name="Krishnakumar V."/>
            <person name="Gundlach H."/>
            <person name="Zhou S."/>
            <person name="Mudge J."/>
            <person name="Bharti A.K."/>
            <person name="Murray J.D."/>
            <person name="Naoumkina M.A."/>
            <person name="Rosen B."/>
            <person name="Silverstein K.A."/>
            <person name="Tang H."/>
            <person name="Rombauts S."/>
            <person name="Zhao P.X."/>
            <person name="Zhou P."/>
            <person name="Barbe V."/>
            <person name="Bardou P."/>
            <person name="Bechner M."/>
            <person name="Bellec A."/>
            <person name="Berger A."/>
            <person name="Berges H."/>
            <person name="Bidwell S."/>
            <person name="Bisseling T."/>
            <person name="Choisne N."/>
            <person name="Couloux A."/>
            <person name="Denny R."/>
            <person name="Deshpande S."/>
            <person name="Dai X."/>
            <person name="Doyle J.J."/>
            <person name="Dudez A.M."/>
            <person name="Farmer A.D."/>
            <person name="Fouteau S."/>
            <person name="Franken C."/>
            <person name="Gibelin C."/>
            <person name="Gish J."/>
            <person name="Goldstein S."/>
            <person name="Gonzalez A.J."/>
            <person name="Green P.J."/>
            <person name="Hallab A."/>
            <person name="Hartog M."/>
            <person name="Hua A."/>
            <person name="Humphray S.J."/>
            <person name="Jeong D.H."/>
            <person name="Jing Y."/>
            <person name="Jocker A."/>
            <person name="Kenton S.M."/>
            <person name="Kim D.J."/>
            <person name="Klee K."/>
            <person name="Lai H."/>
            <person name="Lang C."/>
            <person name="Lin S."/>
            <person name="Macmil S.L."/>
            <person name="Magdelenat G."/>
            <person name="Matthews L."/>
            <person name="McCorrison J."/>
            <person name="Monaghan E.L."/>
            <person name="Mun J.H."/>
            <person name="Najar F.Z."/>
            <person name="Nicholson C."/>
            <person name="Noirot C."/>
            <person name="O'Bleness M."/>
            <person name="Paule C.R."/>
            <person name="Poulain J."/>
            <person name="Prion F."/>
            <person name="Qin B."/>
            <person name="Qu C."/>
            <person name="Retzel E.F."/>
            <person name="Riddle C."/>
            <person name="Sallet E."/>
            <person name="Samain S."/>
            <person name="Samson N."/>
            <person name="Sanders I."/>
            <person name="Saurat O."/>
            <person name="Scarpelli C."/>
            <person name="Schiex T."/>
            <person name="Segurens B."/>
            <person name="Severin A.J."/>
            <person name="Sherrier D.J."/>
            <person name="Shi R."/>
            <person name="Sims S."/>
            <person name="Singer S.R."/>
            <person name="Sinharoy S."/>
            <person name="Sterck L."/>
            <person name="Viollet A."/>
            <person name="Wang B.B."/>
            <person name="Wang K."/>
            <person name="Wang M."/>
            <person name="Wang X."/>
            <person name="Warfsmann J."/>
            <person name="Weissenbach J."/>
            <person name="White D.D."/>
            <person name="White J.D."/>
            <person name="Wiley G.B."/>
            <person name="Wincker P."/>
            <person name="Xing Y."/>
            <person name="Yang L."/>
            <person name="Yao Z."/>
            <person name="Ying F."/>
            <person name="Zhai J."/>
            <person name="Zhou L."/>
            <person name="Zuber A."/>
            <person name="Denarie J."/>
            <person name="Dixon R.A."/>
            <person name="May G.D."/>
            <person name="Schwartz D.C."/>
            <person name="Rogers J."/>
            <person name="Quetier F."/>
            <person name="Town C.D."/>
            <person name="Roe B.A."/>
        </authorList>
    </citation>
    <scope>NUCLEOTIDE SEQUENCE [LARGE SCALE GENOMIC DNA]</scope>
    <source>
        <strain evidence="3">A17</strain>
        <strain evidence="4 5">cv. Jemalong A17</strain>
    </source>
</reference>
<protein>
    <submittedName>
        <fullName evidence="3">F-box/FBD-like domain protein</fullName>
    </submittedName>
</protein>
<dbReference type="PANTHER" id="PTHR34145:SF28">
    <property type="entry name" value="F-BOX DOMAIN-CONTAINING PROTEIN"/>
    <property type="match status" value="1"/>
</dbReference>
<dbReference type="Pfam" id="PF12937">
    <property type="entry name" value="F-box-like"/>
    <property type="match status" value="1"/>
</dbReference>
<sequence length="516" mass="58908">MVSSVEPQHVSLGKKRKLKIKDNTNSVVEGTGKKRKLKMKDNTNSVVEGDGPKEIQMAEDAGQMVQSVESVDRISELPNHVIHHILSFLRNVKDAIRTRSLSKRWRTMWFSFAALMFYEQKFVAGIGPEDGSNKENLFRQHVADSLHTYLANNAQIHKFLLHMTSFDLTDAPLVDSWLTSAVSQDIKEIDLQVGFKDSKLYTLPEVVLSSETLTGLRLSGCILQSFSNIMLPRLQKLYLRKIHLSELILLSLISRCPSIEDLRLIQCSGLKFLCILHPSLSRVDIHNCNQLKKVDIIAPNLDTFWFCGKKSTPCKVGLQGCNDSLKNLTIEHPLVSRDFCKNQFSRFSLLEKLDLCIFDKTKSFTIFNRSLQRIALKGGKKLTYAQIHAPKLVSFELKGENMSYFDFTAPLRLTDAKISLASITESKDVEVLDGNKLWFKMVPFIERFGPEGYKLIMHSNKVMFFQFFTLWHTWSASLMNFHYNNNLVCFSYLAAYSSILLFMKIGAAYYTHLCVT</sequence>
<evidence type="ECO:0000256" key="1">
    <source>
        <dbReference type="SAM" id="Phobius"/>
    </source>
</evidence>